<comment type="caution">
    <text evidence="3">The sequence shown here is derived from an EMBL/GenBank/DDBJ whole genome shotgun (WGS) entry which is preliminary data.</text>
</comment>
<evidence type="ECO:0000256" key="1">
    <source>
        <dbReference type="ARBA" id="ARBA00006068"/>
    </source>
</evidence>
<feature type="domain" description="Cell envelope-related transcriptional attenuator" evidence="2">
    <location>
        <begin position="17"/>
        <end position="68"/>
    </location>
</feature>
<evidence type="ECO:0000313" key="3">
    <source>
        <dbReference type="EMBL" id="GER87294.1"/>
    </source>
</evidence>
<name>A0A5J4KDU6_9CHLR</name>
<dbReference type="Proteomes" id="UP000326912">
    <property type="component" value="Unassembled WGS sequence"/>
</dbReference>
<dbReference type="PANTHER" id="PTHR33392">
    <property type="entry name" value="POLYISOPRENYL-TEICHOIC ACID--PEPTIDOGLYCAN TEICHOIC ACID TRANSFERASE TAGU"/>
    <property type="match status" value="1"/>
</dbReference>
<proteinExistence type="inferred from homology"/>
<dbReference type="Gene3D" id="3.40.630.190">
    <property type="entry name" value="LCP protein"/>
    <property type="match status" value="1"/>
</dbReference>
<accession>A0A5J4KDU6</accession>
<organism evidence="3 4">
    <name type="scientific">Dictyobacter vulcani</name>
    <dbReference type="NCBI Taxonomy" id="2607529"/>
    <lineage>
        <taxon>Bacteria</taxon>
        <taxon>Bacillati</taxon>
        <taxon>Chloroflexota</taxon>
        <taxon>Ktedonobacteria</taxon>
        <taxon>Ktedonobacterales</taxon>
        <taxon>Dictyobacteraceae</taxon>
        <taxon>Dictyobacter</taxon>
    </lineage>
</organism>
<dbReference type="PANTHER" id="PTHR33392:SF6">
    <property type="entry name" value="POLYISOPRENYL-TEICHOIC ACID--PEPTIDOGLYCAN TEICHOIC ACID TRANSFERASE TAGU"/>
    <property type="match status" value="1"/>
</dbReference>
<dbReference type="InterPro" id="IPR004474">
    <property type="entry name" value="LytR_CpsA_psr"/>
</dbReference>
<comment type="similarity">
    <text evidence="1">Belongs to the LytR/CpsA/Psr (LCP) family.</text>
</comment>
<reference evidence="3 4" key="1">
    <citation type="submission" date="2019-10" db="EMBL/GenBank/DDBJ databases">
        <title>Dictyobacter vulcani sp. nov., within the class Ktedonobacteria, isolated from soil of volcanic Mt. Zao.</title>
        <authorList>
            <person name="Zheng Y."/>
            <person name="Wang C.M."/>
            <person name="Sakai Y."/>
            <person name="Abe K."/>
            <person name="Yokota A."/>
            <person name="Yabe S."/>
        </authorList>
    </citation>
    <scope>NUCLEOTIDE SEQUENCE [LARGE SCALE GENOMIC DNA]</scope>
    <source>
        <strain evidence="3 4">W12</strain>
    </source>
</reference>
<dbReference type="InterPro" id="IPR050922">
    <property type="entry name" value="LytR/CpsA/Psr_CW_biosynth"/>
</dbReference>
<dbReference type="AlphaFoldDB" id="A0A5J4KDU6"/>
<dbReference type="EMBL" id="BKZW01000001">
    <property type="protein sequence ID" value="GER87294.1"/>
    <property type="molecule type" value="Genomic_DNA"/>
</dbReference>
<protein>
    <recommendedName>
        <fullName evidence="2">Cell envelope-related transcriptional attenuator domain-containing protein</fullName>
    </recommendedName>
</protein>
<dbReference type="Pfam" id="PF03816">
    <property type="entry name" value="LytR_cpsA_psr"/>
    <property type="match status" value="1"/>
</dbReference>
<gene>
    <name evidence="3" type="ORF">KDW_14560</name>
</gene>
<evidence type="ECO:0000259" key="2">
    <source>
        <dbReference type="Pfam" id="PF03816"/>
    </source>
</evidence>
<evidence type="ECO:0000313" key="4">
    <source>
        <dbReference type="Proteomes" id="UP000326912"/>
    </source>
</evidence>
<keyword evidence="4" id="KW-1185">Reference proteome</keyword>
<sequence length="234" mass="25508">MFDDLYPDDTGNSKDKYDYKRLSIAPGPQHLTGLQALEYVRTRHADLGGDFGRTDRQQQVLSQVKVKLTNADTITKAPALLNDLNGFLMTDLSLNQLYTFAQIAKGIDINKLNRVSLTNNYTTPIKSNPYNNFAPNCNVIVPKIREMFGVKNPACLSQGSTQNNPGTSVASAQPDTSNKATTTLLTDQQTTANSMKVSSSSQTTVTQVSNSSTLNNLLDLMLLTTSGSFTAMQN</sequence>